<dbReference type="NCBIfam" id="TIGR04181">
    <property type="entry name" value="NHT_00031"/>
    <property type="match status" value="1"/>
</dbReference>
<keyword evidence="14" id="KW-1185">Reference proteome</keyword>
<evidence type="ECO:0000256" key="8">
    <source>
        <dbReference type="ARBA" id="ARBA00066317"/>
    </source>
</evidence>
<feature type="active site" description="Proton acceptor" evidence="10">
    <location>
        <position position="184"/>
    </location>
</feature>
<dbReference type="HOGENOM" id="CLU_033332_7_2_0"/>
<evidence type="ECO:0000256" key="9">
    <source>
        <dbReference type="ARBA" id="ARBA00074221"/>
    </source>
</evidence>
<proteinExistence type="inferred from homology"/>
<evidence type="ECO:0000256" key="3">
    <source>
        <dbReference type="ARBA" id="ARBA00022576"/>
    </source>
</evidence>
<feature type="modified residue" description="N6-(pyridoxal phosphate)lysine" evidence="11">
    <location>
        <position position="184"/>
    </location>
</feature>
<sequence length="363" mass="41463">MSKLIYLDAPVLGELEKKYLCEAVDTGYVSSVGRFVEDFEKRFSDYLGVKKSVSVQSGTAAIHISLYELGIKEGDEVIVPALTFVATANPVVYLGAKPVFVDIDPDTWNIDVDRIEERITERTKAIIPVHLYGNPADMERINDIAKKYGLYVVEDATESLGAKYRGRYTGTIGELGCFSFNGNKLITTGGGGMVVGRSEDRLDHIKYLVNQARDNRPEYYHSEIGFNYRMTNIEAALGIAQMERIDNLLEKKKIFNQIYREELKGPVRFQKEYKNAESSWWLTAVYIDRDIDIPELQKELSKRGIQTRRIFTPLVEFPMYRESRDKYPVSYDIYSNGLCLPSSPLNSEDDIFYVTKTLKEILR</sequence>
<dbReference type="Gene3D" id="3.40.640.10">
    <property type="entry name" value="Type I PLP-dependent aspartate aminotransferase-like (Major domain)"/>
    <property type="match status" value="1"/>
</dbReference>
<comment type="cofactor">
    <cofactor evidence="1">
        <name>pyridoxal 5'-phosphate</name>
        <dbReference type="ChEBI" id="CHEBI:597326"/>
    </cofactor>
</comment>
<comment type="pathway">
    <text evidence="2">Bacterial outer membrane biogenesis; LPS O-antigen biosynthesis.</text>
</comment>
<dbReference type="FunFam" id="3.40.640.10:FF:000090">
    <property type="entry name" value="Pyridoxal phosphate-dependent aminotransferase"/>
    <property type="match status" value="1"/>
</dbReference>
<keyword evidence="4 13" id="KW-0808">Transferase</keyword>
<evidence type="ECO:0000256" key="12">
    <source>
        <dbReference type="RuleBase" id="RU004508"/>
    </source>
</evidence>
<evidence type="ECO:0000313" key="14">
    <source>
        <dbReference type="Proteomes" id="UP000001366"/>
    </source>
</evidence>
<evidence type="ECO:0000256" key="11">
    <source>
        <dbReference type="PIRSR" id="PIRSR000390-2"/>
    </source>
</evidence>
<dbReference type="PaxDb" id="123214-PERMA_1629"/>
<dbReference type="Proteomes" id="UP000001366">
    <property type="component" value="Chromosome"/>
</dbReference>
<comment type="similarity">
    <text evidence="6 12">Belongs to the DegT/DnrJ/EryC1 family.</text>
</comment>
<name>C0QRU9_PERMH</name>
<dbReference type="InterPro" id="IPR026385">
    <property type="entry name" value="LegC-like"/>
</dbReference>
<gene>
    <name evidence="13" type="ordered locus">PERMA_1629</name>
</gene>
<dbReference type="RefSeq" id="WP_012676916.1">
    <property type="nucleotide sequence ID" value="NC_012440.1"/>
</dbReference>
<evidence type="ECO:0000256" key="4">
    <source>
        <dbReference type="ARBA" id="ARBA00022679"/>
    </source>
</evidence>
<dbReference type="GO" id="GO:0000271">
    <property type="term" value="P:polysaccharide biosynthetic process"/>
    <property type="evidence" value="ECO:0007669"/>
    <property type="project" value="TreeGrafter"/>
</dbReference>
<dbReference type="InterPro" id="IPR015421">
    <property type="entry name" value="PyrdxlP-dep_Trfase_major"/>
</dbReference>
<comment type="catalytic activity">
    <reaction evidence="7">
        <text>GDP-alpha-D-perosamine + 2-oxoglutarate = GDP-4-dehydro-alpha-D-rhamnose + L-glutamate</text>
        <dbReference type="Rhea" id="RHEA:36779"/>
        <dbReference type="ChEBI" id="CHEBI:16810"/>
        <dbReference type="ChEBI" id="CHEBI:29985"/>
        <dbReference type="ChEBI" id="CHEBI:57964"/>
        <dbReference type="ChEBI" id="CHEBI:73996"/>
        <dbReference type="EC" id="2.6.1.102"/>
    </reaction>
</comment>
<dbReference type="InterPro" id="IPR015424">
    <property type="entry name" value="PyrdxlP-dep_Trfase"/>
</dbReference>
<evidence type="ECO:0000256" key="7">
    <source>
        <dbReference type="ARBA" id="ARBA00051587"/>
    </source>
</evidence>
<protein>
    <recommendedName>
        <fullName evidence="9">GDP-perosamine synthase</fullName>
        <ecNumber evidence="8">2.6.1.102</ecNumber>
    </recommendedName>
</protein>
<organism evidence="13 14">
    <name type="scientific">Persephonella marina (strain DSM 14350 / EX-H1)</name>
    <dbReference type="NCBI Taxonomy" id="123214"/>
    <lineage>
        <taxon>Bacteria</taxon>
        <taxon>Pseudomonadati</taxon>
        <taxon>Aquificota</taxon>
        <taxon>Aquificia</taxon>
        <taxon>Aquificales</taxon>
        <taxon>Hydrogenothermaceae</taxon>
        <taxon>Persephonella</taxon>
    </lineage>
</organism>
<evidence type="ECO:0000256" key="1">
    <source>
        <dbReference type="ARBA" id="ARBA00001933"/>
    </source>
</evidence>
<dbReference type="InterPro" id="IPR015422">
    <property type="entry name" value="PyrdxlP-dep_Trfase_small"/>
</dbReference>
<dbReference type="EC" id="2.6.1.102" evidence="8"/>
<dbReference type="KEGG" id="pmx:PERMA_1629"/>
<dbReference type="OrthoDB" id="9810913at2"/>
<evidence type="ECO:0000313" key="13">
    <source>
        <dbReference type="EMBL" id="ACO04679.1"/>
    </source>
</evidence>
<dbReference type="STRING" id="123214.PERMA_1629"/>
<dbReference type="eggNOG" id="COG0399">
    <property type="taxonomic scope" value="Bacteria"/>
</dbReference>
<keyword evidence="5 11" id="KW-0663">Pyridoxal phosphate</keyword>
<dbReference type="PANTHER" id="PTHR30244">
    <property type="entry name" value="TRANSAMINASE"/>
    <property type="match status" value="1"/>
</dbReference>
<evidence type="ECO:0000256" key="10">
    <source>
        <dbReference type="PIRSR" id="PIRSR000390-1"/>
    </source>
</evidence>
<keyword evidence="3 13" id="KW-0032">Aminotransferase</keyword>
<dbReference type="PIRSF" id="PIRSF000390">
    <property type="entry name" value="PLP_StrS"/>
    <property type="match status" value="1"/>
</dbReference>
<evidence type="ECO:0000256" key="5">
    <source>
        <dbReference type="ARBA" id="ARBA00022898"/>
    </source>
</evidence>
<dbReference type="PANTHER" id="PTHR30244:SF34">
    <property type="entry name" value="DTDP-4-AMINO-4,6-DIDEOXYGALACTOSE TRANSAMINASE"/>
    <property type="match status" value="1"/>
</dbReference>
<dbReference type="GO" id="GO:0102933">
    <property type="term" value="F:GDP-4-dehydro-6-deoxy-D-mannose-4-aminotransferase activity"/>
    <property type="evidence" value="ECO:0007669"/>
    <property type="project" value="UniProtKB-EC"/>
</dbReference>
<dbReference type="EMBL" id="CP001230">
    <property type="protein sequence ID" value="ACO04679.1"/>
    <property type="molecule type" value="Genomic_DNA"/>
</dbReference>
<dbReference type="AlphaFoldDB" id="C0QRU9"/>
<evidence type="ECO:0000256" key="6">
    <source>
        <dbReference type="ARBA" id="ARBA00037999"/>
    </source>
</evidence>
<evidence type="ECO:0000256" key="2">
    <source>
        <dbReference type="ARBA" id="ARBA00005125"/>
    </source>
</evidence>
<dbReference type="GO" id="GO:0030170">
    <property type="term" value="F:pyridoxal phosphate binding"/>
    <property type="evidence" value="ECO:0007669"/>
    <property type="project" value="TreeGrafter"/>
</dbReference>
<dbReference type="Pfam" id="PF01041">
    <property type="entry name" value="DegT_DnrJ_EryC1"/>
    <property type="match status" value="1"/>
</dbReference>
<dbReference type="CDD" id="cd00616">
    <property type="entry name" value="AHBA_syn"/>
    <property type="match status" value="1"/>
</dbReference>
<dbReference type="Gene3D" id="3.90.1150.10">
    <property type="entry name" value="Aspartate Aminotransferase, domain 1"/>
    <property type="match status" value="1"/>
</dbReference>
<accession>C0QRU9</accession>
<dbReference type="InterPro" id="IPR000653">
    <property type="entry name" value="DegT/StrS_aminotransferase"/>
</dbReference>
<dbReference type="SUPFAM" id="SSF53383">
    <property type="entry name" value="PLP-dependent transferases"/>
    <property type="match status" value="1"/>
</dbReference>
<reference evidence="13 14" key="1">
    <citation type="journal article" date="2009" name="J. Bacteriol.">
        <title>Complete and draft genome sequences of six members of the Aquificales.</title>
        <authorList>
            <person name="Reysenbach A.L."/>
            <person name="Hamamura N."/>
            <person name="Podar M."/>
            <person name="Griffiths E."/>
            <person name="Ferreira S."/>
            <person name="Hochstein R."/>
            <person name="Heidelberg J."/>
            <person name="Johnson J."/>
            <person name="Mead D."/>
            <person name="Pohorille A."/>
            <person name="Sarmiento M."/>
            <person name="Schweighofer K."/>
            <person name="Seshadri R."/>
            <person name="Voytek M.A."/>
        </authorList>
    </citation>
    <scope>NUCLEOTIDE SEQUENCE [LARGE SCALE GENOMIC DNA]</scope>
    <source>
        <strain evidence="14">DSM 14350 / EX-H1</strain>
    </source>
</reference>